<evidence type="ECO:0000313" key="3">
    <source>
        <dbReference type="Proteomes" id="UP001314261"/>
    </source>
</evidence>
<protein>
    <recommendedName>
        <fullName evidence="1">HTH cro/C1-type domain-containing protein</fullName>
    </recommendedName>
</protein>
<gene>
    <name evidence="2" type="ORF">R54839_PPFHFPJH_01345</name>
</gene>
<feature type="domain" description="HTH cro/C1-type" evidence="1">
    <location>
        <begin position="22"/>
        <end position="65"/>
    </location>
</feature>
<keyword evidence="3" id="KW-1185">Reference proteome</keyword>
<dbReference type="InterPro" id="IPR010982">
    <property type="entry name" value="Lambda_DNA-bd_dom_sf"/>
</dbReference>
<proteinExistence type="predicted"/>
<dbReference type="Proteomes" id="UP001314261">
    <property type="component" value="Unassembled WGS sequence"/>
</dbReference>
<dbReference type="Gene3D" id="1.10.260.40">
    <property type="entry name" value="lambda repressor-like DNA-binding domains"/>
    <property type="match status" value="1"/>
</dbReference>
<dbReference type="InterPro" id="IPR001387">
    <property type="entry name" value="Cro/C1-type_HTH"/>
</dbReference>
<comment type="caution">
    <text evidence="2">The sequence shown here is derived from an EMBL/GenBank/DDBJ whole genome shotgun (WGS) entry which is preliminary data.</text>
</comment>
<evidence type="ECO:0000313" key="2">
    <source>
        <dbReference type="EMBL" id="CAK1250649.1"/>
    </source>
</evidence>
<accession>A0ABM9MZ98</accession>
<dbReference type="Pfam" id="PF01381">
    <property type="entry name" value="HTH_3"/>
    <property type="match status" value="1"/>
</dbReference>
<dbReference type="PROSITE" id="PS50943">
    <property type="entry name" value="HTH_CROC1"/>
    <property type="match status" value="1"/>
</dbReference>
<name>A0ABM9MZ98_9LACO</name>
<evidence type="ECO:0000259" key="1">
    <source>
        <dbReference type="PROSITE" id="PS50943"/>
    </source>
</evidence>
<dbReference type="RefSeq" id="WP_338346335.1">
    <property type="nucleotide sequence ID" value="NZ_CAUZLR010000009.1"/>
</dbReference>
<reference evidence="2 3" key="1">
    <citation type="submission" date="2023-10" db="EMBL/GenBank/DDBJ databases">
        <authorList>
            <person name="Botero Cardona J."/>
        </authorList>
    </citation>
    <scope>NUCLEOTIDE SEQUENCE [LARGE SCALE GENOMIC DNA]</scope>
    <source>
        <strain evidence="2 3">R-54839</strain>
    </source>
</reference>
<dbReference type="EMBL" id="CAUZLR010000009">
    <property type="protein sequence ID" value="CAK1250649.1"/>
    <property type="molecule type" value="Genomic_DNA"/>
</dbReference>
<dbReference type="SUPFAM" id="SSF47413">
    <property type="entry name" value="lambda repressor-like DNA-binding domains"/>
    <property type="match status" value="1"/>
</dbReference>
<sequence length="71" mass="7829">MAALKVKDSQELMTSIALSGNTISSLSRSIKTSPTSLNKYLKGENVRPDKAKKISDFLGKEVSYFFEQSGR</sequence>
<organism evidence="2 3">
    <name type="scientific">Fructobacillus fructosus</name>
    <dbReference type="NCBI Taxonomy" id="1631"/>
    <lineage>
        <taxon>Bacteria</taxon>
        <taxon>Bacillati</taxon>
        <taxon>Bacillota</taxon>
        <taxon>Bacilli</taxon>
        <taxon>Lactobacillales</taxon>
        <taxon>Lactobacillaceae</taxon>
        <taxon>Fructobacillus</taxon>
    </lineage>
</organism>